<reference evidence="2" key="1">
    <citation type="submission" date="2022-01" db="EMBL/GenBank/DDBJ databases">
        <title>Comparative genomics reveals a dynamic genome evolution in the ectomycorrhizal milk-cap (Lactarius) mushrooms.</title>
        <authorList>
            <consortium name="DOE Joint Genome Institute"/>
            <person name="Lebreton A."/>
            <person name="Tang N."/>
            <person name="Kuo A."/>
            <person name="LaButti K."/>
            <person name="Drula E."/>
            <person name="Barry K."/>
            <person name="Clum A."/>
            <person name="Lipzen A."/>
            <person name="Mousain D."/>
            <person name="Ng V."/>
            <person name="Wang R."/>
            <person name="Wang X."/>
            <person name="Dai Y."/>
            <person name="Henrissat B."/>
            <person name="Grigoriev I.V."/>
            <person name="Guerin-Laguette A."/>
            <person name="Yu F."/>
            <person name="Martin F.M."/>
        </authorList>
    </citation>
    <scope>NUCLEOTIDE SEQUENCE</scope>
    <source>
        <strain evidence="2">QP</strain>
    </source>
</reference>
<dbReference type="Proteomes" id="UP001201163">
    <property type="component" value="Unassembled WGS sequence"/>
</dbReference>
<dbReference type="PROSITE" id="PS50053">
    <property type="entry name" value="UBIQUITIN_2"/>
    <property type="match status" value="1"/>
</dbReference>
<accession>A0AAD4LD98</accession>
<dbReference type="SUPFAM" id="SSF54236">
    <property type="entry name" value="Ubiquitin-like"/>
    <property type="match status" value="1"/>
</dbReference>
<dbReference type="InterPro" id="IPR000626">
    <property type="entry name" value="Ubiquitin-like_dom"/>
</dbReference>
<name>A0AAD4LD98_9AGAM</name>
<keyword evidence="3" id="KW-1185">Reference proteome</keyword>
<dbReference type="Gene3D" id="3.10.20.90">
    <property type="entry name" value="Phosphatidylinositol 3-kinase Catalytic Subunit, Chain A, domain 1"/>
    <property type="match status" value="1"/>
</dbReference>
<evidence type="ECO:0000313" key="2">
    <source>
        <dbReference type="EMBL" id="KAH8986744.1"/>
    </source>
</evidence>
<organism evidence="2 3">
    <name type="scientific">Lactarius akahatsu</name>
    <dbReference type="NCBI Taxonomy" id="416441"/>
    <lineage>
        <taxon>Eukaryota</taxon>
        <taxon>Fungi</taxon>
        <taxon>Dikarya</taxon>
        <taxon>Basidiomycota</taxon>
        <taxon>Agaricomycotina</taxon>
        <taxon>Agaricomycetes</taxon>
        <taxon>Russulales</taxon>
        <taxon>Russulaceae</taxon>
        <taxon>Lactarius</taxon>
    </lineage>
</organism>
<sequence length="468" mass="51236">MEFDPLTLLTLKYHGRSIAVIREHCLNHESLLAIARRTFPSLQDVSAGDIVLVAPVPGSPHTEPVELLPETWTTVCHVVHTVTIALQSETKSTCGGTTVRGLPVLSETHLPWAETPLFRLPSIRRDPPVQSKAQQSDDVLQAISISFPEHPTSFDVSELGLLGKKVSRLYELIDPEEGYSASNSDLTFGNSFLNNDRTFFDYGIISGDTILLSLKPSRRFLCKKPVVYLYPPWSLADVTVELALASSWRFSAVHPPPRTTVPPGEPHTAQSLTWTVAAEPDGTLVDKTSGMQVSYLYWEAIATPQPVTPGASRATTPIADIDTFDPARPSLNPGDSVLLPTSKVTGYLDLALKALTLHTEARTSFITYWLPDMLKHEYVALRFVAQDAYERAAPMRIAPAPDVVTRVFMLFRGVPVGDLGLWEAARARTVGTGTDGARSWADVVGVDTLRAADSGLFRVLEWGGMEVQ</sequence>
<dbReference type="InterPro" id="IPR029071">
    <property type="entry name" value="Ubiquitin-like_domsf"/>
</dbReference>
<dbReference type="EMBL" id="JAKELL010000052">
    <property type="protein sequence ID" value="KAH8986744.1"/>
    <property type="molecule type" value="Genomic_DNA"/>
</dbReference>
<comment type="caution">
    <text evidence="2">The sequence shown here is derived from an EMBL/GenBank/DDBJ whole genome shotgun (WGS) entry which is preliminary data.</text>
</comment>
<proteinExistence type="predicted"/>
<evidence type="ECO:0000313" key="3">
    <source>
        <dbReference type="Proteomes" id="UP001201163"/>
    </source>
</evidence>
<feature type="domain" description="Ubiquitin-like" evidence="1">
    <location>
        <begin position="166"/>
        <end position="215"/>
    </location>
</feature>
<protein>
    <recommendedName>
        <fullName evidence="1">Ubiquitin-like domain-containing protein</fullName>
    </recommendedName>
</protein>
<gene>
    <name evidence="2" type="ORF">EDB92DRAFT_1949022</name>
</gene>
<dbReference type="AlphaFoldDB" id="A0AAD4LD98"/>
<evidence type="ECO:0000259" key="1">
    <source>
        <dbReference type="PROSITE" id="PS50053"/>
    </source>
</evidence>